<evidence type="ECO:0000313" key="2">
    <source>
        <dbReference type="Proteomes" id="UP000275256"/>
    </source>
</evidence>
<sequence>MDAWLATLTTPTPQEGFELAIKLSRMGVKYTQPDMEVLKRLRPEYANDADGLTAASHVVALNFQTVAAANDYWRGV</sequence>
<dbReference type="Pfam" id="PF11534">
    <property type="entry name" value="HTHP"/>
    <property type="match status" value="1"/>
</dbReference>
<reference evidence="1 2" key="1">
    <citation type="submission" date="2018-10" db="EMBL/GenBank/DDBJ databases">
        <title>Tessaracoccus antarcticuss sp. nov., isolated from sediment.</title>
        <authorList>
            <person name="Zhou L.Y."/>
            <person name="Du Z.J."/>
        </authorList>
    </citation>
    <scope>NUCLEOTIDE SEQUENCE [LARGE SCALE GENOMIC DNA]</scope>
    <source>
        <strain evidence="1 2">JDX10</strain>
    </source>
</reference>
<organism evidence="1 2">
    <name type="scientific">Tessaracoccus antarcticus</name>
    <dbReference type="NCBI Taxonomy" id="2479848"/>
    <lineage>
        <taxon>Bacteria</taxon>
        <taxon>Bacillati</taxon>
        <taxon>Actinomycetota</taxon>
        <taxon>Actinomycetes</taxon>
        <taxon>Propionibacteriales</taxon>
        <taxon>Propionibacteriaceae</taxon>
        <taxon>Tessaracoccus</taxon>
    </lineage>
</organism>
<keyword evidence="1" id="KW-0560">Oxidoreductase</keyword>
<dbReference type="Proteomes" id="UP000275256">
    <property type="component" value="Unassembled WGS sequence"/>
</dbReference>
<keyword evidence="1" id="KW-0575">Peroxidase</keyword>
<evidence type="ECO:0000313" key="1">
    <source>
        <dbReference type="EMBL" id="RMB60138.1"/>
    </source>
</evidence>
<keyword evidence="2" id="KW-1185">Reference proteome</keyword>
<dbReference type="GO" id="GO:0004601">
    <property type="term" value="F:peroxidase activity"/>
    <property type="evidence" value="ECO:0007669"/>
    <property type="project" value="UniProtKB-KW"/>
</dbReference>
<dbReference type="InterPro" id="IPR038125">
    <property type="entry name" value="HTHP_sf"/>
</dbReference>
<proteinExistence type="predicted"/>
<dbReference type="RefSeq" id="WP_121901618.1">
    <property type="nucleotide sequence ID" value="NZ_REFW01000002.1"/>
</dbReference>
<comment type="caution">
    <text evidence="1">The sequence shown here is derived from an EMBL/GenBank/DDBJ whole genome shotgun (WGS) entry which is preliminary data.</text>
</comment>
<dbReference type="Gene3D" id="6.10.80.10">
    <property type="entry name" value="Hexameric tyrosine-coordinated heme protein (HTHP)"/>
    <property type="match status" value="1"/>
</dbReference>
<dbReference type="EMBL" id="REFW01000002">
    <property type="protein sequence ID" value="RMB60138.1"/>
    <property type="molecule type" value="Genomic_DNA"/>
</dbReference>
<name>A0A3M0G6J3_9ACTN</name>
<gene>
    <name evidence="1" type="ORF">EAX62_10620</name>
</gene>
<dbReference type="InterPro" id="IPR021111">
    <property type="entry name" value="Hexamer_Tyr-coord_heme_pr_HTHP"/>
</dbReference>
<dbReference type="AlphaFoldDB" id="A0A3M0G6J3"/>
<dbReference type="OrthoDB" id="72286at2"/>
<accession>A0A3M0G6J3</accession>
<protein>
    <submittedName>
        <fullName evidence="1">Peroxidase</fullName>
    </submittedName>
</protein>